<evidence type="ECO:0000259" key="2">
    <source>
        <dbReference type="PROSITE" id="PS51704"/>
    </source>
</evidence>
<organism evidence="3 4">
    <name type="scientific">Cobetia amphilecti</name>
    <dbReference type="NCBI Taxonomy" id="1055104"/>
    <lineage>
        <taxon>Bacteria</taxon>
        <taxon>Pseudomonadati</taxon>
        <taxon>Pseudomonadota</taxon>
        <taxon>Gammaproteobacteria</taxon>
        <taxon>Oceanospirillales</taxon>
        <taxon>Halomonadaceae</taxon>
        <taxon>Cobetia</taxon>
    </lineage>
</organism>
<dbReference type="PANTHER" id="PTHR46211">
    <property type="entry name" value="GLYCEROPHOSPHORYL DIESTER PHOSPHODIESTERASE"/>
    <property type="match status" value="1"/>
</dbReference>
<gene>
    <name evidence="3" type="ORF">QLT01_15545</name>
</gene>
<dbReference type="SUPFAM" id="SSF51695">
    <property type="entry name" value="PLC-like phosphodiesterases"/>
    <property type="match status" value="1"/>
</dbReference>
<sequence>MVSSSHSADASHSTDSVLSLPLAIAHRGLSAYAPENTLAAIQAAHEAGFQWVELDVQLLGDGTPVIWHDAGVNRCSDGRGKLKNLDWDSVQTFDVGSWFNACFAGERMASLKQALELIARLDMRLNLELKLSPGHDAQALVDAAIPMASAHLPASHLIISSFDPQALRLTRQRDPQVHIGLLYDDIPDDWQSLADELNASSVHADWRALTRAAASAITSRGHKLLCYTPNDAAAFAPRWAWGVDAVISDDPAIFSEEDREPTLPNDTTTQGLPQT</sequence>
<dbReference type="Proteomes" id="UP001229025">
    <property type="component" value="Unassembled WGS sequence"/>
</dbReference>
<dbReference type="Gene3D" id="3.20.20.190">
    <property type="entry name" value="Phosphatidylinositol (PI) phosphodiesterase"/>
    <property type="match status" value="1"/>
</dbReference>
<reference evidence="3 4" key="1">
    <citation type="submission" date="2023-04" db="EMBL/GenBank/DDBJ databases">
        <authorList>
            <person name="Otstavnykh N."/>
            <person name="Seitkalieva A."/>
            <person name="Bystritskaya E."/>
        </authorList>
    </citation>
    <scope>NUCLEOTIDE SEQUENCE [LARGE SCALE GENOMIC DNA]</scope>
    <source>
        <strain evidence="3 4">NRIC 0815</strain>
    </source>
</reference>
<dbReference type="InterPro" id="IPR017946">
    <property type="entry name" value="PLC-like_Pdiesterase_TIM-brl"/>
</dbReference>
<dbReference type="RefSeq" id="WP_052384814.1">
    <property type="nucleotide sequence ID" value="NZ_CP136695.1"/>
</dbReference>
<protein>
    <submittedName>
        <fullName evidence="3">Glycerophosphoryl diester phosphodiesterase</fullName>
    </submittedName>
</protein>
<evidence type="ECO:0000256" key="1">
    <source>
        <dbReference type="SAM" id="MobiDB-lite"/>
    </source>
</evidence>
<dbReference type="Pfam" id="PF03009">
    <property type="entry name" value="GDPD"/>
    <property type="match status" value="1"/>
</dbReference>
<feature type="region of interest" description="Disordered" evidence="1">
    <location>
        <begin position="254"/>
        <end position="275"/>
    </location>
</feature>
<keyword evidence="4" id="KW-1185">Reference proteome</keyword>
<feature type="domain" description="GP-PDE" evidence="2">
    <location>
        <begin position="21"/>
        <end position="258"/>
    </location>
</feature>
<dbReference type="PANTHER" id="PTHR46211:SF1">
    <property type="entry name" value="GLYCEROPHOSPHODIESTER PHOSPHODIESTERASE, CYTOPLASMIC"/>
    <property type="match status" value="1"/>
</dbReference>
<evidence type="ECO:0000313" key="3">
    <source>
        <dbReference type="EMBL" id="MDI5885760.1"/>
    </source>
</evidence>
<dbReference type="CDD" id="cd08562">
    <property type="entry name" value="GDPD_EcUgpQ_like"/>
    <property type="match status" value="1"/>
</dbReference>
<proteinExistence type="predicted"/>
<accession>A0ABT6USS5</accession>
<comment type="caution">
    <text evidence="3">The sequence shown here is derived from an EMBL/GenBank/DDBJ whole genome shotgun (WGS) entry which is preliminary data.</text>
</comment>
<reference evidence="4" key="2">
    <citation type="submission" date="2023-07" db="EMBL/GenBank/DDBJ databases">
        <title>Genome-based characterization of strain KMM 296 and proposal for reclassification of Cobetia litoralis and Cobetia pacifica, and emended description of the species Cobetia amphilecti and Cobetia marina.</title>
        <authorList>
            <person name="Balabanova L."/>
            <person name="Nedashkovskaya O."/>
        </authorList>
    </citation>
    <scope>NUCLEOTIDE SEQUENCE [LARGE SCALE GENOMIC DNA]</scope>
    <source>
        <strain evidence="4">NRIC 0815</strain>
    </source>
</reference>
<dbReference type="PROSITE" id="PS51704">
    <property type="entry name" value="GP_PDE"/>
    <property type="match status" value="1"/>
</dbReference>
<name>A0ABT6USS5_9GAMM</name>
<dbReference type="InterPro" id="IPR030395">
    <property type="entry name" value="GP_PDE_dom"/>
</dbReference>
<feature type="compositionally biased region" description="Polar residues" evidence="1">
    <location>
        <begin position="264"/>
        <end position="275"/>
    </location>
</feature>
<dbReference type="GeneID" id="97325285"/>
<dbReference type="EMBL" id="JASCSA010000016">
    <property type="protein sequence ID" value="MDI5885760.1"/>
    <property type="molecule type" value="Genomic_DNA"/>
</dbReference>
<evidence type="ECO:0000313" key="4">
    <source>
        <dbReference type="Proteomes" id="UP001229025"/>
    </source>
</evidence>